<dbReference type="Gene3D" id="2.60.40.10">
    <property type="entry name" value="Immunoglobulins"/>
    <property type="match status" value="19"/>
</dbReference>
<dbReference type="InterPro" id="IPR036179">
    <property type="entry name" value="Ig-like_dom_sf"/>
</dbReference>
<evidence type="ECO:0000256" key="1">
    <source>
        <dbReference type="ARBA" id="ARBA00004204"/>
    </source>
</evidence>
<evidence type="ECO:0000259" key="8">
    <source>
        <dbReference type="PROSITE" id="PS50835"/>
    </source>
</evidence>
<dbReference type="SMART" id="SM00408">
    <property type="entry name" value="IGc2"/>
    <property type="match status" value="18"/>
</dbReference>
<feature type="compositionally biased region" description="Low complexity" evidence="7">
    <location>
        <begin position="3122"/>
        <end position="3131"/>
    </location>
</feature>
<keyword evidence="5" id="KW-1015">Disulfide bond</keyword>
<feature type="domain" description="Ig-like" evidence="8">
    <location>
        <begin position="2862"/>
        <end position="2953"/>
    </location>
</feature>
<sequence length="3504" mass="382702">MLPSFCRVTGNSRNLPKPNYFPLLQPISPVEARRLCRLMGKSVGSPDDELRHTYVPLIEFARISKAVKCHITSHADEQHHYQQTTTGNNGLSEKCRITAKHQINESYKYLYPIIGPKDANLKQLKSILDRMSSRLDTLTFQPGQRFVYQLDDNHLNLVLPADMEAAIRRGEIENLLLSKDGSSVLIRLKDGPSLTLNLRPMSLPIPSDMPPLLEGGGQDDEILAKQRQIRQYKKRKLSDPKKNSVLSPTPTPPSEESEQEQVIIADWTDRMDKLTAYHRSAANLLTIGTDWRELLYPKIDNWDFESLPAIKEEDLSDLPVRNFQTVQLPVNSMSPGLVLSNQVPILNEETIGFEAVPVFDEVIRPFKGKLPTNFTQELDKITATKASSSTSQLKDLFSDVESLMFLPFIHEVGSVMASLDRGRKGWMVRSEQDGVRFVVTQPVGKSEDKIRAVGGMMVPVGENEERFVVGQQSSTGFVPGKIVGEDFQPGCIVQNPEGVGFLPGYTFDGKFSAGQIIRDGTSSKFVNGQAVQTLFGPKFLPGRTIQTDGEGLKFVAGQTSSVDNKFHVGQIFQTVNGPTFISGVTFDTPQGARFVAGQVDMDGQFAAGQVLMDGPNGTPEFTMGENVETADGPLFLAGQSYKTKDGRTRFCPGRQMVLEDGQKKFVPGETMITKEGTQFVAGILAEERFLPCAIDTAENNKLRLATKEEEVFFRTGVSDGLPIDNSTFTAMPRKKPDMGYMIQVEEKVKFLPTEQGHDELMVGTANSEDVKVVPGQLMEMDDTPKFIPGKSIESALGSIFIPGQAVRTGPSKIEQFVPGQVIDTGNTKSVEGFSGPIFCPGQMVNCESGKKFVPGQVFGSKTGPRFVPGKILLSPSGASTFIPGQVLYSSDRGSVFVPGNIVDTNSGPYFVPGRVVELPNGSIKFLAGEIIETDNGPLYVTEHETDLDLLDEMEDQKEIVVQGFPVTPEELRLITAYPFAALHYPLKDGESIINSRMLRQMAAAGIAVNKLTNNPNANNNSGDVKVVANDIDESILGANVFRTTEPELPKPKKKPAILGDKLPVKTKVLEAEPLKLAVKVEGEPPPDVKWFKDPPGQEVVSDDRTNITLSSEGLAELEINSADPEKDSGKYTMVAVNETGQVTSETIVDVQKKSQEPTLLGEKLPIETKVMEAEPLKLKLKVGGNPLPDVKWYKDPPGHELIPDERMTIKLSLDGTAELEIASADPSCDSGQYKMIAANPMGQLIAQTNVKVEKKPKKATIEEALPAKTTTYQGQLLKLTAKVSGHPSPDVKWYKDPPGNQLIPDERTTIELLPDGTANLEISSVDPEKDSGQYKMVATNATGQALSQTTVEVSKKPMKATVDENLASSVITYHGEPLKLKLKVSGNPLPSVKWFKDDKELVSNDRIDIKLSADGTAEFEIASADSSKDSGQYKMVAVNATGQCTSQTTVDVQKNKPKKATIEENLASSMTVYHGDPMKLKLKLSGFPLPDVKWFKDDKELISSERIIMKLAPDGTAELEIPSTDLVQDPGQYKMIAVNSLGQVTSQTIVQVQKKDEPPTLQGKKLPEETKVMETEPLKLSVKLSGHPLPEVKWYKDPPGSEIISNDRVDIKLLPDGTAKLEIASADSASDSGQYKMVAVNSMGEVICETAVSVEKKPKKATIEEALPAKVTTFQGQLLKLTAKVGGHPPPEVKWYKDPPGSELIPDERTTVELLPDGTAKLEISSVDPAKDSGQYKMVVTNATGQVTSQTAVEVSKKPMKATIDESLASSVIAYHGDPLKLKIRVSGNPLPIVKWFKDDKELVSTERIEIKLSQDGTAELDIASADSDIDSGLYKMVATNETGESVCETTVDVQKNKPKKASIEENLSALVTAYHGEPLKLKVKVSGHPLPDVKWYKGEKELKTNQRMKIRLSSDGIAEFEILSADSAKDSGQYKMVAVNASGQVTSQSIVDVQKNKPKQVTIDEALSSSVIAYHGEPLKLKLKLSGFPLPDVKWFKDEKELVANERIQIKLSPDGTAEFEIASADFSKDSGEYKIVAVNPTGQVTSQTIVDIQKKTEAPTLVGDKLPAEIKVMETEPLKLKVQVGGNPLPDVKWYKDPPGHELFPDERMKIQLSLDGTAELEIASADPTCDSGEYKMVAMNPTGQITSKTNVNVEKKPKTATIDSDLAPKITAYQGQVLKLTAKVSGHPLPVVKWYKDPPGKELVNDDRTTIRLLEDGTAELEIISVDPDKDPGQYRMVVINSLGEVSSKTAVHVSKKPKKATIDEALSSLMIAYHGEPLKLKLKISGNPLPDVKWYKDEKELISDERIAIRLLPDGTAELEIASADSAQDSGNYKIVAVNATGQVTSETTVDVQKNKPKKATIEENLASSVTAFHGEPIILKLKLSGYPLPDVKWFKDDNELFADGRIIMKLSPDGTAEFEITSADSAQDSGQYKMIAVNATGQVTSQTNVDVQKCRPKEATIDEALSESLVVYHGQPLQLKLRISGHPLPEVKWFKDGKELKANERMTIKLSLDGTAELEITSADSAKDSGLYKLLAVNSMAQVTSQTTVDVQHKSEAPILLGDKLPVDTKVVEDDTLKLSVKVGGNPLPDVKWFKDGQGLVADERTDIQLLSDGTAKLEISKADPVKDAGVYKMVAKNATGQITSQTTVNVEPKLKEAKIEEALSSKVTAFQGQVIKLSSKVSGNPLPDVKWYKDGHELTRDERTTVKLLPDGTAELEIASADSAVDSGQYKMVAENPLGQDTSEATVRVTKKPKKATIDEELNSAVTAYHGDPMKLKVKVSGNPLPEVKWYKDNEELIPDERLDIRLLPDGTAEIEIASADCVIDSGLYKMVASNPTGQSTSQTTVDVKKNKPKLPTIDEILPPSVTAIQGQPLKLSGKVSGHPKPEVKWLKDGRLIRSGNATMCHLPDGTVSLEIKSAKKEDAGRYTLSVLNELGENECDTDVNIQALPAEPPVQRDCMTDPLILDFFKRIKTDLESVENDPYIRETLEAAEALAQSGGRLDLAKTIRTLLDILKNTERDPEVVDLIFGVLRSRQSKKPPSGADSSALHGLLGRALTNKLGWAKSPIGAEPGPTTIPLDLKGLDGPHANQNGSKSPIDESKMIDKWQYLNGPIDNSNINNNSSSGRLRKISAERRHPRRVTSRSSSFARNMDLSEETSDDPDVDESGLGINAAPRVFDPNNPIPIVINSAKDISHYVIDTLRYSRDEAKKEYYTQKILEAVGLNYSGPRSSSNESDDGWKSTTASRKSSNNPSRKTSQNSPASACIILKDFLQTIVPAEAAHNVLIGQIDYMIIDDEGVRYFESAHGFASRRNSRYDIRQAAQETLKANRSRSGSVEPTNTVINEDAATAQGPWPWADVGPRSRRASIDEFRKRLLEQDATISSKTRRSSSRERPPSGSFHSIHQQHGRHSVAAFPLSRTSSSGYVSPMASARSRRGSLAEDYCALYGLNAAGAANAALIRKRKVGTAGTMDVTTSNIGSNRLKRFSQSQASFDESY</sequence>
<dbReference type="FunFam" id="2.60.40.10:FF:000345">
    <property type="entry name" value="Muscle M-line assembly protein unc-89"/>
    <property type="match status" value="4"/>
</dbReference>
<feature type="domain" description="Ig-like" evidence="8">
    <location>
        <begin position="2759"/>
        <end position="2853"/>
    </location>
</feature>
<dbReference type="Proteomes" id="UP000789390">
    <property type="component" value="Unassembled WGS sequence"/>
</dbReference>
<protein>
    <recommendedName>
        <fullName evidence="8">Ig-like domain-containing protein</fullName>
    </recommendedName>
</protein>
<evidence type="ECO:0000313" key="10">
    <source>
        <dbReference type="Proteomes" id="UP000789390"/>
    </source>
</evidence>
<keyword evidence="4" id="KW-0677">Repeat</keyword>
<name>A0A8J2RCA1_9CRUS</name>
<feature type="domain" description="Ig-like" evidence="8">
    <location>
        <begin position="2160"/>
        <end position="2258"/>
    </location>
</feature>
<accession>A0A8J2RCA1</accession>
<dbReference type="PANTHER" id="PTHR47633">
    <property type="entry name" value="IMMUNOGLOBULIN"/>
    <property type="match status" value="1"/>
</dbReference>
<dbReference type="Pfam" id="PF07679">
    <property type="entry name" value="I-set"/>
    <property type="match status" value="19"/>
</dbReference>
<dbReference type="GO" id="GO:0030017">
    <property type="term" value="C:sarcomere"/>
    <property type="evidence" value="ECO:0007669"/>
    <property type="project" value="UniProtKB-SubCell"/>
</dbReference>
<feature type="region of interest" description="Disordered" evidence="7">
    <location>
        <begin position="3231"/>
        <end position="3266"/>
    </location>
</feature>
<feature type="compositionally biased region" description="Acidic residues" evidence="7">
    <location>
        <begin position="3160"/>
        <end position="3172"/>
    </location>
</feature>
<feature type="domain" description="Ig-like" evidence="8">
    <location>
        <begin position="1559"/>
        <end position="1653"/>
    </location>
</feature>
<dbReference type="InterPro" id="IPR013783">
    <property type="entry name" value="Ig-like_fold"/>
</dbReference>
<comment type="caution">
    <text evidence="9">The sequence shown here is derived from an EMBL/GenBank/DDBJ whole genome shotgun (WGS) entry which is preliminary data.</text>
</comment>
<feature type="domain" description="Ig-like" evidence="8">
    <location>
        <begin position="1457"/>
        <end position="1551"/>
    </location>
</feature>
<feature type="domain" description="Ig-like" evidence="8">
    <location>
        <begin position="2261"/>
        <end position="2355"/>
    </location>
</feature>
<evidence type="ECO:0000256" key="7">
    <source>
        <dbReference type="SAM" id="MobiDB-lite"/>
    </source>
</evidence>
<feature type="region of interest" description="Disordered" evidence="7">
    <location>
        <begin position="3386"/>
        <end position="3417"/>
    </location>
</feature>
<feature type="domain" description="Ig-like" evidence="8">
    <location>
        <begin position="2461"/>
        <end position="2555"/>
    </location>
</feature>
<feature type="region of interest" description="Disordered" evidence="7">
    <location>
        <begin position="3332"/>
        <end position="3368"/>
    </location>
</feature>
<feature type="compositionally biased region" description="Polar residues" evidence="7">
    <location>
        <begin position="3332"/>
        <end position="3350"/>
    </location>
</feature>
<dbReference type="InterPro" id="IPR003598">
    <property type="entry name" value="Ig_sub2"/>
</dbReference>
<keyword evidence="3" id="KW-0963">Cytoplasm</keyword>
<gene>
    <name evidence="9" type="ORF">DGAL_LOCUS2049</name>
</gene>
<reference evidence="9" key="1">
    <citation type="submission" date="2021-11" db="EMBL/GenBank/DDBJ databases">
        <authorList>
            <person name="Schell T."/>
        </authorList>
    </citation>
    <scope>NUCLEOTIDE SEQUENCE</scope>
    <source>
        <strain evidence="9">M5</strain>
    </source>
</reference>
<comment type="similarity">
    <text evidence="2">Belongs to the protein kinase superfamily. CAMK Ser/Thr protein kinase family.</text>
</comment>
<feature type="domain" description="Ig-like" evidence="8">
    <location>
        <begin position="2658"/>
        <end position="2756"/>
    </location>
</feature>
<dbReference type="SMART" id="SM00409">
    <property type="entry name" value="IG"/>
    <property type="match status" value="19"/>
</dbReference>
<evidence type="ECO:0000256" key="2">
    <source>
        <dbReference type="ARBA" id="ARBA00006692"/>
    </source>
</evidence>
<evidence type="ECO:0000256" key="3">
    <source>
        <dbReference type="ARBA" id="ARBA00022490"/>
    </source>
</evidence>
<keyword evidence="6" id="KW-0393">Immunoglobulin domain</keyword>
<dbReference type="FunFam" id="2.60.40.10:FF:001305">
    <property type="entry name" value="Cell adhesion molecule-related/down-regulated by oncogenes"/>
    <property type="match status" value="15"/>
</dbReference>
<dbReference type="InterPro" id="IPR007110">
    <property type="entry name" value="Ig-like_dom"/>
</dbReference>
<dbReference type="PANTHER" id="PTHR47633:SF4">
    <property type="entry name" value="MYOPALLADIN ISOFORM X1"/>
    <property type="match status" value="1"/>
</dbReference>
<feature type="domain" description="Ig-like" evidence="8">
    <location>
        <begin position="1859"/>
        <end position="1953"/>
    </location>
</feature>
<dbReference type="OrthoDB" id="5969272at2759"/>
<keyword evidence="10" id="KW-1185">Reference proteome</keyword>
<feature type="region of interest" description="Disordered" evidence="7">
    <location>
        <begin position="232"/>
        <end position="260"/>
    </location>
</feature>
<feature type="domain" description="Ig-like" evidence="8">
    <location>
        <begin position="1256"/>
        <end position="1354"/>
    </location>
</feature>
<feature type="domain" description="Ig-like" evidence="8">
    <location>
        <begin position="1357"/>
        <end position="1451"/>
    </location>
</feature>
<evidence type="ECO:0000313" key="9">
    <source>
        <dbReference type="EMBL" id="CAH0099891.1"/>
    </source>
</evidence>
<feature type="domain" description="Ig-like" evidence="8">
    <location>
        <begin position="2563"/>
        <end position="2655"/>
    </location>
</feature>
<feature type="domain" description="Ig-like" evidence="8">
    <location>
        <begin position="1055"/>
        <end position="1149"/>
    </location>
</feature>
<dbReference type="SUPFAM" id="SSF48726">
    <property type="entry name" value="Immunoglobulin"/>
    <property type="match status" value="19"/>
</dbReference>
<feature type="domain" description="Ig-like" evidence="8">
    <location>
        <begin position="1759"/>
        <end position="1853"/>
    </location>
</feature>
<evidence type="ECO:0000256" key="5">
    <source>
        <dbReference type="ARBA" id="ARBA00023157"/>
    </source>
</evidence>
<proteinExistence type="inferred from homology"/>
<comment type="subcellular location">
    <subcellularLocation>
        <location evidence="1">Cytoplasm</location>
        <location evidence="1">Myofibril</location>
        <location evidence="1">Sarcomere</location>
    </subcellularLocation>
</comment>
<evidence type="ECO:0000256" key="6">
    <source>
        <dbReference type="ARBA" id="ARBA00023319"/>
    </source>
</evidence>
<feature type="domain" description="Ig-like" evidence="8">
    <location>
        <begin position="1658"/>
        <end position="1756"/>
    </location>
</feature>
<feature type="domain" description="Ig-like" evidence="8">
    <location>
        <begin position="1959"/>
        <end position="2053"/>
    </location>
</feature>
<feature type="domain" description="Ig-like" evidence="8">
    <location>
        <begin position="2361"/>
        <end position="2455"/>
    </location>
</feature>
<dbReference type="PROSITE" id="PS50835">
    <property type="entry name" value="IG_LIKE"/>
    <property type="match status" value="18"/>
</dbReference>
<feature type="compositionally biased region" description="Polar residues" evidence="7">
    <location>
        <begin position="3247"/>
        <end position="3266"/>
    </location>
</feature>
<evidence type="ECO:0000256" key="4">
    <source>
        <dbReference type="ARBA" id="ARBA00022737"/>
    </source>
</evidence>
<dbReference type="EMBL" id="CAKKLH010000026">
    <property type="protein sequence ID" value="CAH0099891.1"/>
    <property type="molecule type" value="Genomic_DNA"/>
</dbReference>
<dbReference type="InterPro" id="IPR003599">
    <property type="entry name" value="Ig_sub"/>
</dbReference>
<feature type="region of interest" description="Disordered" evidence="7">
    <location>
        <begin position="3121"/>
        <end position="3173"/>
    </location>
</feature>
<organism evidence="9 10">
    <name type="scientific">Daphnia galeata</name>
    <dbReference type="NCBI Taxonomy" id="27404"/>
    <lineage>
        <taxon>Eukaryota</taxon>
        <taxon>Metazoa</taxon>
        <taxon>Ecdysozoa</taxon>
        <taxon>Arthropoda</taxon>
        <taxon>Crustacea</taxon>
        <taxon>Branchiopoda</taxon>
        <taxon>Diplostraca</taxon>
        <taxon>Cladocera</taxon>
        <taxon>Anomopoda</taxon>
        <taxon>Daphniidae</taxon>
        <taxon>Daphnia</taxon>
    </lineage>
</organism>
<feature type="domain" description="Ig-like" evidence="8">
    <location>
        <begin position="2061"/>
        <end position="2155"/>
    </location>
</feature>
<dbReference type="InterPro" id="IPR013098">
    <property type="entry name" value="Ig_I-set"/>
</dbReference>